<protein>
    <submittedName>
        <fullName evidence="1">Uncharacterized protein</fullName>
    </submittedName>
</protein>
<dbReference type="EMBL" id="MHTS01000027">
    <property type="protein sequence ID" value="OHA63716.1"/>
    <property type="molecule type" value="Genomic_DNA"/>
</dbReference>
<dbReference type="AlphaFoldDB" id="A0A1G2QT39"/>
<gene>
    <name evidence="1" type="ORF">A2843_02730</name>
</gene>
<organism evidence="1 2">
    <name type="scientific">Candidatus Wildermuthbacteria bacterium RIFCSPHIGHO2_01_FULL_48_27b</name>
    <dbReference type="NCBI Taxonomy" id="1802447"/>
    <lineage>
        <taxon>Bacteria</taxon>
        <taxon>Candidatus Wildermuthiibacteriota</taxon>
    </lineage>
</organism>
<dbReference type="Proteomes" id="UP000178170">
    <property type="component" value="Unassembled WGS sequence"/>
</dbReference>
<name>A0A1G2QT39_9BACT</name>
<comment type="caution">
    <text evidence="1">The sequence shown here is derived from an EMBL/GenBank/DDBJ whole genome shotgun (WGS) entry which is preliminary data.</text>
</comment>
<reference evidence="1 2" key="1">
    <citation type="journal article" date="2016" name="Nat. Commun.">
        <title>Thousands of microbial genomes shed light on interconnected biogeochemical processes in an aquifer system.</title>
        <authorList>
            <person name="Anantharaman K."/>
            <person name="Brown C.T."/>
            <person name="Hug L.A."/>
            <person name="Sharon I."/>
            <person name="Castelle C.J."/>
            <person name="Probst A.J."/>
            <person name="Thomas B.C."/>
            <person name="Singh A."/>
            <person name="Wilkins M.J."/>
            <person name="Karaoz U."/>
            <person name="Brodie E.L."/>
            <person name="Williams K.H."/>
            <person name="Hubbard S.S."/>
            <person name="Banfield J.F."/>
        </authorList>
    </citation>
    <scope>NUCLEOTIDE SEQUENCE [LARGE SCALE GENOMIC DNA]</scope>
</reference>
<accession>A0A1G2QT39</accession>
<evidence type="ECO:0000313" key="1">
    <source>
        <dbReference type="EMBL" id="OHA63716.1"/>
    </source>
</evidence>
<proteinExistence type="predicted"/>
<sequence>MSDQWGVVRLDVAAKIGEVPTATAVLARTPGDLAEDPLSTITLTIAQGETVPELDAVLQYRERVCRVVDACVQALNKLPVKVQG</sequence>
<evidence type="ECO:0000313" key="2">
    <source>
        <dbReference type="Proteomes" id="UP000178170"/>
    </source>
</evidence>